<reference evidence="2" key="1">
    <citation type="submission" date="2007-07" db="EMBL/GenBank/DDBJ databases">
        <title>PCAP assembly of the Caenorhabditis remanei genome.</title>
        <authorList>
            <consortium name="The Caenorhabditis remanei Sequencing Consortium"/>
            <person name="Wilson R.K."/>
        </authorList>
    </citation>
    <scope>NUCLEOTIDE SEQUENCE [LARGE SCALE GENOMIC DNA]</scope>
    <source>
        <strain evidence="2">PB4641</strain>
    </source>
</reference>
<dbReference type="Proteomes" id="UP000008281">
    <property type="component" value="Unassembled WGS sequence"/>
</dbReference>
<protein>
    <submittedName>
        <fullName evidence="2">Uncharacterized protein</fullName>
    </submittedName>
</protein>
<sequence>MNPVIEVVEETVTSTPAPEETKKKKSVKEVKRSKTKKDENQK</sequence>
<dbReference type="AlphaFoldDB" id="E3LQX5"/>
<keyword evidence="3" id="KW-1185">Reference proteome</keyword>
<feature type="region of interest" description="Disordered" evidence="1">
    <location>
        <begin position="1"/>
        <end position="42"/>
    </location>
</feature>
<feature type="compositionally biased region" description="Basic and acidic residues" evidence="1">
    <location>
        <begin position="19"/>
        <end position="42"/>
    </location>
</feature>
<name>E3LQX5_CAERE</name>
<evidence type="ECO:0000313" key="2">
    <source>
        <dbReference type="EMBL" id="EFP07592.1"/>
    </source>
</evidence>
<evidence type="ECO:0000256" key="1">
    <source>
        <dbReference type="SAM" id="MobiDB-lite"/>
    </source>
</evidence>
<gene>
    <name evidence="2" type="ORF">CRE_26235</name>
</gene>
<dbReference type="HOGENOM" id="CLU_3261038_0_0_1"/>
<proteinExistence type="predicted"/>
<feature type="compositionally biased region" description="Low complexity" evidence="1">
    <location>
        <begin position="1"/>
        <end position="18"/>
    </location>
</feature>
<organism evidence="3">
    <name type="scientific">Caenorhabditis remanei</name>
    <name type="common">Caenorhabditis vulgaris</name>
    <dbReference type="NCBI Taxonomy" id="31234"/>
    <lineage>
        <taxon>Eukaryota</taxon>
        <taxon>Metazoa</taxon>
        <taxon>Ecdysozoa</taxon>
        <taxon>Nematoda</taxon>
        <taxon>Chromadorea</taxon>
        <taxon>Rhabditida</taxon>
        <taxon>Rhabditina</taxon>
        <taxon>Rhabditomorpha</taxon>
        <taxon>Rhabditoidea</taxon>
        <taxon>Rhabditidae</taxon>
        <taxon>Peloderinae</taxon>
        <taxon>Caenorhabditis</taxon>
    </lineage>
</organism>
<accession>E3LQX5</accession>
<dbReference type="InParanoid" id="E3LQX5"/>
<evidence type="ECO:0000313" key="3">
    <source>
        <dbReference type="Proteomes" id="UP000008281"/>
    </source>
</evidence>
<dbReference type="EMBL" id="DS268413">
    <property type="protein sequence ID" value="EFP07592.1"/>
    <property type="molecule type" value="Genomic_DNA"/>
</dbReference>